<keyword evidence="5 6" id="KW-0472">Membrane</keyword>
<proteinExistence type="inferred from homology"/>
<feature type="transmembrane region" description="Helical" evidence="6">
    <location>
        <begin position="40"/>
        <end position="59"/>
    </location>
</feature>
<reference evidence="7 8" key="1">
    <citation type="submission" date="2020-08" db="EMBL/GenBank/DDBJ databases">
        <title>Genome public.</title>
        <authorList>
            <person name="Liu C."/>
            <person name="Sun Q."/>
        </authorList>
    </citation>
    <scope>NUCLEOTIDE SEQUENCE [LARGE SCALE GENOMIC DNA]</scope>
    <source>
        <strain evidence="7 8">NSJ-7</strain>
    </source>
</reference>
<evidence type="ECO:0000313" key="8">
    <source>
        <dbReference type="Proteomes" id="UP000635828"/>
    </source>
</evidence>
<dbReference type="RefSeq" id="WP_024728549.1">
    <property type="nucleotide sequence ID" value="NZ_JACOOS010000015.1"/>
</dbReference>
<feature type="transmembrane region" description="Helical" evidence="6">
    <location>
        <begin position="235"/>
        <end position="257"/>
    </location>
</feature>
<gene>
    <name evidence="7" type="ORF">H8S22_12245</name>
</gene>
<feature type="transmembrane region" description="Helical" evidence="6">
    <location>
        <begin position="358"/>
        <end position="377"/>
    </location>
</feature>
<feature type="transmembrane region" description="Helical" evidence="6">
    <location>
        <begin position="200"/>
        <end position="223"/>
    </location>
</feature>
<sequence>MGTLLQIIFINLVVSLDNIGVIAMATRGLSKRRAKAARDLGVWLSILLKMIFVGIIGFLFRIPWLHIRILGGVMLLYVTFTMMKESGTGSEKREQTEQKDNFWFAIISIVAVDVSMSFDNVLAILGVVSADGGGLHMREFLLIFGGLAFCVPLLLWFSGTIAEWMEEFPVLNDICSGYLVYTAVKMMMEDEFVSLFLQEINFSIAAPCAALAGILVACFKVYSEGRDFKYHSGKIIVACVTALSCYAVMDMAVLSYLSTGPSPKGYQLSLEALYGFLPKGINAVHLTSMSSGVLELCVAVYTADVMRRRELSSFFWRYIKVENTMARLLLFQTALYVIGLTLNFGLGKPDVWMFISELLFEFLLMSVYAAVFGLLCFSFKSGGLGLGMSLLFLLLEAVISSVLMLDETSVLAGMFPNYYLENMESHMHDMIFIMRGIFMSAIYILPVLMIGERKNNRHFRCF</sequence>
<name>A0ABR7FT13_9FIRM</name>
<evidence type="ECO:0000256" key="4">
    <source>
        <dbReference type="ARBA" id="ARBA00022989"/>
    </source>
</evidence>
<feature type="transmembrane region" description="Helical" evidence="6">
    <location>
        <begin position="384"/>
        <end position="405"/>
    </location>
</feature>
<evidence type="ECO:0000256" key="3">
    <source>
        <dbReference type="ARBA" id="ARBA00022692"/>
    </source>
</evidence>
<dbReference type="EMBL" id="JACOOS010000015">
    <property type="protein sequence ID" value="MBC5678343.1"/>
    <property type="molecule type" value="Genomic_DNA"/>
</dbReference>
<keyword evidence="3 6" id="KW-0812">Transmembrane</keyword>
<feature type="transmembrane region" description="Helical" evidence="6">
    <location>
        <begin position="324"/>
        <end position="346"/>
    </location>
</feature>
<feature type="transmembrane region" description="Helical" evidence="6">
    <location>
        <begin position="430"/>
        <end position="450"/>
    </location>
</feature>
<dbReference type="Proteomes" id="UP000635828">
    <property type="component" value="Unassembled WGS sequence"/>
</dbReference>
<feature type="transmembrane region" description="Helical" evidence="6">
    <location>
        <begin position="283"/>
        <end position="303"/>
    </location>
</feature>
<evidence type="ECO:0000256" key="1">
    <source>
        <dbReference type="ARBA" id="ARBA00004141"/>
    </source>
</evidence>
<dbReference type="PANTHER" id="PTHR30238">
    <property type="entry name" value="MEMBRANE BOUND PREDICTED REDOX MODULATOR"/>
    <property type="match status" value="1"/>
</dbReference>
<organism evidence="7 8">
    <name type="scientific">Anaerostipes hominis</name>
    <name type="common">ex Liu et al. 2021</name>
    <dbReference type="NCBI Taxonomy" id="2763018"/>
    <lineage>
        <taxon>Bacteria</taxon>
        <taxon>Bacillati</taxon>
        <taxon>Bacillota</taxon>
        <taxon>Clostridia</taxon>
        <taxon>Lachnospirales</taxon>
        <taxon>Lachnospiraceae</taxon>
        <taxon>Anaerostipes</taxon>
    </lineage>
</organism>
<feature type="transmembrane region" description="Helical" evidence="6">
    <location>
        <begin position="6"/>
        <end position="28"/>
    </location>
</feature>
<keyword evidence="8" id="KW-1185">Reference proteome</keyword>
<evidence type="ECO:0000256" key="6">
    <source>
        <dbReference type="SAM" id="Phobius"/>
    </source>
</evidence>
<evidence type="ECO:0000313" key="7">
    <source>
        <dbReference type="EMBL" id="MBC5678343.1"/>
    </source>
</evidence>
<dbReference type="NCBIfam" id="TIGR03717">
    <property type="entry name" value="R_switched_YjbE"/>
    <property type="match status" value="1"/>
</dbReference>
<dbReference type="InterPro" id="IPR022301">
    <property type="entry name" value="Integral_membrane_YjbE"/>
</dbReference>
<dbReference type="InterPro" id="IPR005496">
    <property type="entry name" value="Integral_membrane_TerC"/>
</dbReference>
<feature type="transmembrane region" description="Helical" evidence="6">
    <location>
        <begin position="140"/>
        <end position="158"/>
    </location>
</feature>
<keyword evidence="4 6" id="KW-1133">Transmembrane helix</keyword>
<comment type="caution">
    <text evidence="7">The sequence shown here is derived from an EMBL/GenBank/DDBJ whole genome shotgun (WGS) entry which is preliminary data.</text>
</comment>
<protein>
    <submittedName>
        <fullName evidence="7">YjbE family putative metal transport protein</fullName>
    </submittedName>
</protein>
<accession>A0ABR7FT13</accession>
<dbReference type="PANTHER" id="PTHR30238:SF4">
    <property type="entry name" value="SLL1022 PROTEIN"/>
    <property type="match status" value="1"/>
</dbReference>
<feature type="transmembrane region" description="Helical" evidence="6">
    <location>
        <begin position="102"/>
        <end position="128"/>
    </location>
</feature>
<feature type="transmembrane region" description="Helical" evidence="6">
    <location>
        <begin position="65"/>
        <end position="82"/>
    </location>
</feature>
<comment type="similarity">
    <text evidence="2">Belongs to the TerC family.</text>
</comment>
<dbReference type="Pfam" id="PF03741">
    <property type="entry name" value="TerC"/>
    <property type="match status" value="1"/>
</dbReference>
<evidence type="ECO:0000256" key="5">
    <source>
        <dbReference type="ARBA" id="ARBA00023136"/>
    </source>
</evidence>
<comment type="subcellular location">
    <subcellularLocation>
        <location evidence="1">Membrane</location>
        <topology evidence="1">Multi-pass membrane protein</topology>
    </subcellularLocation>
</comment>
<evidence type="ECO:0000256" key="2">
    <source>
        <dbReference type="ARBA" id="ARBA00007511"/>
    </source>
</evidence>